<feature type="compositionally biased region" description="Polar residues" evidence="1">
    <location>
        <begin position="115"/>
        <end position="133"/>
    </location>
</feature>
<evidence type="ECO:0000313" key="2">
    <source>
        <dbReference type="EMBL" id="CDO94607.1"/>
    </source>
</evidence>
<feature type="region of interest" description="Disordered" evidence="1">
    <location>
        <begin position="108"/>
        <end position="157"/>
    </location>
</feature>
<dbReference type="InterPro" id="IPR038966">
    <property type="entry name" value="TMA17"/>
</dbReference>
<organism evidence="2 3">
    <name type="scientific">Kluyveromyces dobzhanskii CBS 2104</name>
    <dbReference type="NCBI Taxonomy" id="1427455"/>
    <lineage>
        <taxon>Eukaryota</taxon>
        <taxon>Fungi</taxon>
        <taxon>Dikarya</taxon>
        <taxon>Ascomycota</taxon>
        <taxon>Saccharomycotina</taxon>
        <taxon>Saccharomycetes</taxon>
        <taxon>Saccharomycetales</taxon>
        <taxon>Saccharomycetaceae</taxon>
        <taxon>Kluyveromyces</taxon>
    </lineage>
</organism>
<protein>
    <submittedName>
        <fullName evidence="2">WGS project CCBQ000000000 data, contig 00017</fullName>
    </submittedName>
</protein>
<accession>A0A0A8L8N6</accession>
<dbReference type="PANTHER" id="PTHR40422:SF1">
    <property type="entry name" value="TRANSLATION MACHINERY-ASSOCIATED PROTEIN 17"/>
    <property type="match status" value="1"/>
</dbReference>
<reference evidence="2 3" key="1">
    <citation type="submission" date="2014-03" db="EMBL/GenBank/DDBJ databases">
        <title>The genome of Kluyveromyces dobzhanskii.</title>
        <authorList>
            <person name="Nystedt B."/>
            <person name="Astrom S."/>
        </authorList>
    </citation>
    <scope>NUCLEOTIDE SEQUENCE [LARGE SCALE GENOMIC DNA]</scope>
    <source>
        <strain evidence="2 3">CBS 2104</strain>
    </source>
</reference>
<evidence type="ECO:0000313" key="3">
    <source>
        <dbReference type="Proteomes" id="UP000031516"/>
    </source>
</evidence>
<dbReference type="OrthoDB" id="548474at2759"/>
<sequence>MTHASGIRRPIQIQEFIIAIRESSSGELQEIRKEINNAVSHLERSNRRLAAYVAKLKGEEVSNRRELDADGNFSDDDIDEKDLHIFQESLSENEKVLSNYNERLQALDQEEQHRASSPSNTQSTASAKSSRAPISNAGGVDSDNTVVDAKGSNSIYL</sequence>
<dbReference type="GO" id="GO:0030674">
    <property type="term" value="F:protein-macromolecule adaptor activity"/>
    <property type="evidence" value="ECO:0007669"/>
    <property type="project" value="TreeGrafter"/>
</dbReference>
<dbReference type="EMBL" id="CCBQ010000038">
    <property type="protein sequence ID" value="CDO94607.1"/>
    <property type="molecule type" value="Genomic_DNA"/>
</dbReference>
<dbReference type="PANTHER" id="PTHR40422">
    <property type="entry name" value="TRANSLATION MACHINERY-ASSOCIATED PROTEIN 17"/>
    <property type="match status" value="1"/>
</dbReference>
<evidence type="ECO:0000256" key="1">
    <source>
        <dbReference type="SAM" id="MobiDB-lite"/>
    </source>
</evidence>
<proteinExistence type="predicted"/>
<dbReference type="Proteomes" id="UP000031516">
    <property type="component" value="Unassembled WGS sequence"/>
</dbReference>
<comment type="caution">
    <text evidence="2">The sequence shown here is derived from an EMBL/GenBank/DDBJ whole genome shotgun (WGS) entry which is preliminary data.</text>
</comment>
<dbReference type="AlphaFoldDB" id="A0A0A8L8N6"/>
<dbReference type="GO" id="GO:0070682">
    <property type="term" value="P:proteasome regulatory particle assembly"/>
    <property type="evidence" value="ECO:0007669"/>
    <property type="project" value="InterPro"/>
</dbReference>
<keyword evidence="3" id="KW-1185">Reference proteome</keyword>
<gene>
    <name evidence="2" type="ORF">KLDO_g2866</name>
</gene>
<name>A0A0A8L8N6_9SACH</name>